<dbReference type="SUPFAM" id="SSF46565">
    <property type="entry name" value="Chaperone J-domain"/>
    <property type="match status" value="1"/>
</dbReference>
<evidence type="ECO:0000256" key="1">
    <source>
        <dbReference type="ARBA" id="ARBA00022475"/>
    </source>
</evidence>
<dbReference type="InterPro" id="IPR050817">
    <property type="entry name" value="DjlA_DnaK_co-chaperone"/>
</dbReference>
<keyword evidence="1 7" id="KW-1003">Cell membrane</keyword>
<keyword evidence="6 7" id="KW-0143">Chaperone</keyword>
<evidence type="ECO:0000256" key="8">
    <source>
        <dbReference type="SAM" id="Phobius"/>
    </source>
</evidence>
<dbReference type="AlphaFoldDB" id="A0A291BAC3"/>
<dbReference type="InterPro" id="IPR036869">
    <property type="entry name" value="J_dom_sf"/>
</dbReference>
<protein>
    <recommendedName>
        <fullName evidence="7">Co-chaperone protein DjlA</fullName>
    </recommendedName>
</protein>
<evidence type="ECO:0000256" key="2">
    <source>
        <dbReference type="ARBA" id="ARBA00022519"/>
    </source>
</evidence>
<sequence length="272" mass="30932">MAWGKVLGACFGFLLGNIPGLLLGLFLGNKFDKAKQNIVFGGGVGSGNQQQRQQTYFHGAFAVMGHVAKSKGRVTQNEIRLASEIMDRMDLRGEARRLAQEAFREGQNRSFPLEDVLNDMRRHCGERFDLLQFFLELQIQATYADGVIHPSERQILYTVANVLGFSQEQLEQRLTMQDATFKFYQYSGQSGQQHWPPENASNRLHDAYKILGVTELAHGQAIKRAHRKLMNEYHPDKLVAKGLPPEMMEIAKQKAQEIQTAYDMIKKEKGFR</sequence>
<dbReference type="Pfam" id="PF00226">
    <property type="entry name" value="DnaJ"/>
    <property type="match status" value="1"/>
</dbReference>
<keyword evidence="5 7" id="KW-0472">Membrane</keyword>
<dbReference type="SMART" id="SM00271">
    <property type="entry name" value="DnaJ"/>
    <property type="match status" value="1"/>
</dbReference>
<dbReference type="CDD" id="cd07316">
    <property type="entry name" value="terB_like_DjlA"/>
    <property type="match status" value="1"/>
</dbReference>
<dbReference type="Gene3D" id="1.10.3680.10">
    <property type="entry name" value="TerB-like"/>
    <property type="match status" value="1"/>
</dbReference>
<dbReference type="GO" id="GO:0005886">
    <property type="term" value="C:plasma membrane"/>
    <property type="evidence" value="ECO:0007669"/>
    <property type="project" value="UniProtKB-SubCell"/>
</dbReference>
<feature type="topological domain" description="Periplasmic" evidence="7">
    <location>
        <begin position="1"/>
        <end position="5"/>
    </location>
</feature>
<comment type="subcellular location">
    <subcellularLocation>
        <location evidence="7">Cell inner membrane</location>
        <topology evidence="7">Single-pass type III membrane protein</topology>
    </subcellularLocation>
</comment>
<comment type="domain">
    <text evidence="7">The transmembrane domain is a dimerization domain.</text>
</comment>
<keyword evidence="3 7" id="KW-0812">Transmembrane</keyword>
<dbReference type="PRINTS" id="PR00625">
    <property type="entry name" value="JDOMAIN"/>
</dbReference>
<feature type="topological domain" description="Cytoplasmic" evidence="7">
    <location>
        <begin position="30"/>
        <end position="272"/>
    </location>
</feature>
<keyword evidence="4 7" id="KW-1133">Transmembrane helix</keyword>
<evidence type="ECO:0000256" key="7">
    <source>
        <dbReference type="HAMAP-Rule" id="MF_01153"/>
    </source>
</evidence>
<feature type="transmembrane region" description="Helical" evidence="8">
    <location>
        <begin position="6"/>
        <end position="27"/>
    </location>
</feature>
<evidence type="ECO:0000256" key="4">
    <source>
        <dbReference type="ARBA" id="ARBA00022989"/>
    </source>
</evidence>
<evidence type="ECO:0000256" key="6">
    <source>
        <dbReference type="ARBA" id="ARBA00023186"/>
    </source>
</evidence>
<dbReference type="HAMAP" id="MF_01153">
    <property type="entry name" value="DjlA"/>
    <property type="match status" value="1"/>
</dbReference>
<dbReference type="SUPFAM" id="SSF158682">
    <property type="entry name" value="TerB-like"/>
    <property type="match status" value="1"/>
</dbReference>
<evidence type="ECO:0000313" key="11">
    <source>
        <dbReference type="Proteomes" id="UP000218160"/>
    </source>
</evidence>
<dbReference type="InterPro" id="IPR023749">
    <property type="entry name" value="DjlA"/>
</dbReference>
<feature type="domain" description="J" evidence="9">
    <location>
        <begin position="206"/>
        <end position="272"/>
    </location>
</feature>
<dbReference type="CDD" id="cd06257">
    <property type="entry name" value="DnaJ"/>
    <property type="match status" value="1"/>
</dbReference>
<dbReference type="NCBIfam" id="NF006948">
    <property type="entry name" value="PRK09430.1"/>
    <property type="match status" value="1"/>
</dbReference>
<dbReference type="GO" id="GO:0051087">
    <property type="term" value="F:protein-folding chaperone binding"/>
    <property type="evidence" value="ECO:0007669"/>
    <property type="project" value="InterPro"/>
</dbReference>
<organism evidence="10 11">
    <name type="scientific">Candidatus Enterovibrio altilux</name>
    <dbReference type="NCBI Taxonomy" id="1927128"/>
    <lineage>
        <taxon>Bacteria</taxon>
        <taxon>Pseudomonadati</taxon>
        <taxon>Pseudomonadota</taxon>
        <taxon>Gammaproteobacteria</taxon>
        <taxon>Vibrionales</taxon>
        <taxon>Vibrionaceae</taxon>
        <taxon>Enterovibrio</taxon>
    </lineage>
</organism>
<dbReference type="InterPro" id="IPR007791">
    <property type="entry name" value="DjlA_N"/>
</dbReference>
<dbReference type="Gene3D" id="1.10.287.110">
    <property type="entry name" value="DnaJ domain"/>
    <property type="match status" value="1"/>
</dbReference>
<evidence type="ECO:0000259" key="9">
    <source>
        <dbReference type="PROSITE" id="PS50076"/>
    </source>
</evidence>
<comment type="function">
    <text evidence="7">Regulatory DnaK co-chaperone. Direct interaction between DnaK and DjlA is needed for the induction of the wcaABCDE operon, involved in the synthesis of a colanic acid polysaccharide capsule, possibly through activation of the RcsB/RcsC phosphotransfer signaling pathway. The colanic acid capsule may help the bacterium survive conditions outside the host.</text>
</comment>
<keyword evidence="11" id="KW-1185">Reference proteome</keyword>
<evidence type="ECO:0000256" key="5">
    <source>
        <dbReference type="ARBA" id="ARBA00023136"/>
    </source>
</evidence>
<dbReference type="PANTHER" id="PTHR24074">
    <property type="entry name" value="CO-CHAPERONE PROTEIN DJLA"/>
    <property type="match status" value="1"/>
</dbReference>
<proteinExistence type="inferred from homology"/>
<dbReference type="InterPro" id="IPR001623">
    <property type="entry name" value="DnaJ_domain"/>
</dbReference>
<comment type="subunit">
    <text evidence="7">Homodimer.</text>
</comment>
<name>A0A291BAC3_9GAMM</name>
<evidence type="ECO:0000313" key="10">
    <source>
        <dbReference type="EMBL" id="ATF09956.1"/>
    </source>
</evidence>
<accession>A0A291BAC3</accession>
<dbReference type="Pfam" id="PF05099">
    <property type="entry name" value="TerB"/>
    <property type="match status" value="1"/>
</dbReference>
<dbReference type="EMBL" id="CP020660">
    <property type="protein sequence ID" value="ATF09956.1"/>
    <property type="molecule type" value="Genomic_DNA"/>
</dbReference>
<dbReference type="Proteomes" id="UP000218160">
    <property type="component" value="Chromosome 1"/>
</dbReference>
<reference evidence="11" key="1">
    <citation type="submission" date="2017-04" db="EMBL/GenBank/DDBJ databases">
        <title>Genome evolution of the luminous symbionts of deep sea anglerfish.</title>
        <authorList>
            <person name="Hendry T.A."/>
        </authorList>
    </citation>
    <scope>NUCLEOTIDE SEQUENCE [LARGE SCALE GENOMIC DNA]</scope>
</reference>
<keyword evidence="2 7" id="KW-0997">Cell inner membrane</keyword>
<dbReference type="PROSITE" id="PS50076">
    <property type="entry name" value="DNAJ_2"/>
    <property type="match status" value="1"/>
</dbReference>
<dbReference type="InterPro" id="IPR029024">
    <property type="entry name" value="TerB-like"/>
</dbReference>
<gene>
    <name evidence="7" type="primary">djlA</name>
    <name evidence="10" type="ORF">BTN50_1482</name>
</gene>
<dbReference type="KEGG" id="elux:BTN50_1482"/>
<evidence type="ECO:0000256" key="3">
    <source>
        <dbReference type="ARBA" id="ARBA00022692"/>
    </source>
</evidence>